<reference evidence="3" key="1">
    <citation type="submission" date="2023-07" db="EMBL/GenBank/DDBJ databases">
        <authorList>
            <person name="Stuckert A."/>
        </authorList>
    </citation>
    <scope>NUCLEOTIDE SEQUENCE</scope>
</reference>
<keyword evidence="4" id="KW-1185">Reference proteome</keyword>
<feature type="compositionally biased region" description="Low complexity" evidence="1">
    <location>
        <begin position="40"/>
        <end position="55"/>
    </location>
</feature>
<feature type="region of interest" description="Disordered" evidence="1">
    <location>
        <begin position="32"/>
        <end position="67"/>
    </location>
</feature>
<keyword evidence="2" id="KW-0732">Signal</keyword>
<sequence>MFSICMLVLTWIIMLPGILYAQKPVPLIAGYTGQSGGSGSSNTSQASQSPTSSRGTPGAEPSTSWSL</sequence>
<evidence type="ECO:0000313" key="3">
    <source>
        <dbReference type="EMBL" id="CAJ0952992.1"/>
    </source>
</evidence>
<dbReference type="Proteomes" id="UP001176940">
    <property type="component" value="Unassembled WGS sequence"/>
</dbReference>
<feature type="chain" id="PRO_5046890295" evidence="2">
    <location>
        <begin position="22"/>
        <end position="67"/>
    </location>
</feature>
<comment type="caution">
    <text evidence="3">The sequence shown here is derived from an EMBL/GenBank/DDBJ whole genome shotgun (WGS) entry which is preliminary data.</text>
</comment>
<evidence type="ECO:0000313" key="4">
    <source>
        <dbReference type="Proteomes" id="UP001176940"/>
    </source>
</evidence>
<dbReference type="EMBL" id="CAUEEQ010036022">
    <property type="protein sequence ID" value="CAJ0952992.1"/>
    <property type="molecule type" value="Genomic_DNA"/>
</dbReference>
<feature type="signal peptide" evidence="2">
    <location>
        <begin position="1"/>
        <end position="21"/>
    </location>
</feature>
<name>A0ABN9LWX1_9NEOB</name>
<organism evidence="3 4">
    <name type="scientific">Ranitomeya imitator</name>
    <name type="common">mimic poison frog</name>
    <dbReference type="NCBI Taxonomy" id="111125"/>
    <lineage>
        <taxon>Eukaryota</taxon>
        <taxon>Metazoa</taxon>
        <taxon>Chordata</taxon>
        <taxon>Craniata</taxon>
        <taxon>Vertebrata</taxon>
        <taxon>Euteleostomi</taxon>
        <taxon>Amphibia</taxon>
        <taxon>Batrachia</taxon>
        <taxon>Anura</taxon>
        <taxon>Neobatrachia</taxon>
        <taxon>Hyloidea</taxon>
        <taxon>Dendrobatidae</taxon>
        <taxon>Dendrobatinae</taxon>
        <taxon>Ranitomeya</taxon>
    </lineage>
</organism>
<proteinExistence type="predicted"/>
<accession>A0ABN9LWX1</accession>
<evidence type="ECO:0000256" key="1">
    <source>
        <dbReference type="SAM" id="MobiDB-lite"/>
    </source>
</evidence>
<gene>
    <name evidence="3" type="ORF">RIMI_LOCUS14132708</name>
</gene>
<protein>
    <submittedName>
        <fullName evidence="3">Uncharacterized protein</fullName>
    </submittedName>
</protein>
<evidence type="ECO:0000256" key="2">
    <source>
        <dbReference type="SAM" id="SignalP"/>
    </source>
</evidence>